<evidence type="ECO:0000313" key="1">
    <source>
        <dbReference type="EMBL" id="POV97892.1"/>
    </source>
</evidence>
<dbReference type="EMBL" id="PKSM01000317">
    <property type="protein sequence ID" value="POV97892.1"/>
    <property type="molecule type" value="Genomic_DNA"/>
</dbReference>
<dbReference type="VEuPathDB" id="FungiDB:PSTT_13034"/>
<reference evidence="1 2" key="1">
    <citation type="submission" date="2017-12" db="EMBL/GenBank/DDBJ databases">
        <title>Gene loss provides genomic basis for host adaptation in cereal stripe rust fungi.</title>
        <authorList>
            <person name="Xia C."/>
        </authorList>
    </citation>
    <scope>NUCLEOTIDE SEQUENCE [LARGE SCALE GENOMIC DNA]</scope>
    <source>
        <strain evidence="1 2">93TX-2</strain>
    </source>
</reference>
<proteinExistence type="predicted"/>
<comment type="caution">
    <text evidence="1">The sequence shown here is derived from an EMBL/GenBank/DDBJ whole genome shotgun (WGS) entry which is preliminary data.</text>
</comment>
<sequence>CQTFVLSAISKILEKDDPRHRAESEAWKSAKAYAERETLFKKSGLRYSILCELPYWDPIEFVVVEPMHLLSGILKRHAQMTKEIKKKQVRDIQFPESEGFFDEDTYAELRHEELNAGNNGIDLRLLQDALMKLEEEMRVNTEVNGPSVFTSDDLKLIRQVITQTKIPSWLNSPSLIFGDASANKMDLTMLKHAGCASNLGILLELLDLPTVVAKMASRFNQQKKLRLLLLDMSKVQHNNKEILSAKKLSKFRTNFLLPAHLHNQLISLLNLKYKPSGSQFVSEQKGNFSSSETIVSTVAKSIHSFKQAGLI</sequence>
<name>A0A2S4UKP6_9BASI</name>
<protein>
    <submittedName>
        <fullName evidence="1">Uncharacterized protein</fullName>
    </submittedName>
</protein>
<dbReference type="Proteomes" id="UP000238274">
    <property type="component" value="Unassembled WGS sequence"/>
</dbReference>
<evidence type="ECO:0000313" key="2">
    <source>
        <dbReference type="Proteomes" id="UP000238274"/>
    </source>
</evidence>
<dbReference type="VEuPathDB" id="FungiDB:PSHT_14331"/>
<reference evidence="2" key="3">
    <citation type="journal article" date="2018" name="Mol. Plant Microbe Interact.">
        <title>Genome sequence resources for the wheat stripe rust pathogen (Puccinia striiformis f. sp. tritici) and the barley stripe rust pathogen (Puccinia striiformis f. sp. hordei).</title>
        <authorList>
            <person name="Xia C."/>
            <person name="Wang M."/>
            <person name="Yin C."/>
            <person name="Cornejo O.E."/>
            <person name="Hulbert S.H."/>
            <person name="Chen X."/>
        </authorList>
    </citation>
    <scope>NUCLEOTIDE SEQUENCE [LARGE SCALE GENOMIC DNA]</scope>
    <source>
        <strain evidence="2">93TX-2</strain>
    </source>
</reference>
<keyword evidence="2" id="KW-1185">Reference proteome</keyword>
<accession>A0A2S4UKP6</accession>
<dbReference type="AlphaFoldDB" id="A0A2S4UKP6"/>
<reference evidence="2" key="2">
    <citation type="journal article" date="2018" name="BMC Genomics">
        <title>Genomic insights into host adaptation between the wheat stripe rust pathogen (Puccinia striiformis f. sp. tritici) and the barley stripe rust pathogen (Puccinia striiformis f. sp. hordei).</title>
        <authorList>
            <person name="Xia C."/>
            <person name="Wang M."/>
            <person name="Yin C."/>
            <person name="Cornejo O.E."/>
            <person name="Hulbert S.H."/>
            <person name="Chen X."/>
        </authorList>
    </citation>
    <scope>NUCLEOTIDE SEQUENCE [LARGE SCALE GENOMIC DNA]</scope>
    <source>
        <strain evidence="2">93TX-2</strain>
    </source>
</reference>
<gene>
    <name evidence="1" type="ORF">PSHT_14331</name>
</gene>
<dbReference type="OrthoDB" id="3269001at2759"/>
<feature type="non-terminal residue" evidence="1">
    <location>
        <position position="1"/>
    </location>
</feature>
<organism evidence="1 2">
    <name type="scientific">Puccinia striiformis</name>
    <dbReference type="NCBI Taxonomy" id="27350"/>
    <lineage>
        <taxon>Eukaryota</taxon>
        <taxon>Fungi</taxon>
        <taxon>Dikarya</taxon>
        <taxon>Basidiomycota</taxon>
        <taxon>Pucciniomycotina</taxon>
        <taxon>Pucciniomycetes</taxon>
        <taxon>Pucciniales</taxon>
        <taxon>Pucciniaceae</taxon>
        <taxon>Puccinia</taxon>
    </lineage>
</organism>